<dbReference type="Pfam" id="PF01850">
    <property type="entry name" value="PIN"/>
    <property type="match status" value="1"/>
</dbReference>
<comment type="similarity">
    <text evidence="7">Belongs to the PINc/VapC protein family.</text>
</comment>
<organism evidence="9 10">
    <name type="scientific">Phytoactinopolyspora alkaliphila</name>
    <dbReference type="NCBI Taxonomy" id="1783498"/>
    <lineage>
        <taxon>Bacteria</taxon>
        <taxon>Bacillati</taxon>
        <taxon>Actinomycetota</taxon>
        <taxon>Actinomycetes</taxon>
        <taxon>Jiangellales</taxon>
        <taxon>Jiangellaceae</taxon>
        <taxon>Phytoactinopolyspora</taxon>
    </lineage>
</organism>
<evidence type="ECO:0000256" key="1">
    <source>
        <dbReference type="ARBA" id="ARBA00001946"/>
    </source>
</evidence>
<dbReference type="GO" id="GO:0046872">
    <property type="term" value="F:metal ion binding"/>
    <property type="evidence" value="ECO:0007669"/>
    <property type="project" value="UniProtKB-KW"/>
</dbReference>
<evidence type="ECO:0000256" key="3">
    <source>
        <dbReference type="ARBA" id="ARBA00022722"/>
    </source>
</evidence>
<dbReference type="GO" id="GO:0016787">
    <property type="term" value="F:hydrolase activity"/>
    <property type="evidence" value="ECO:0007669"/>
    <property type="project" value="UniProtKB-KW"/>
</dbReference>
<evidence type="ECO:0000256" key="5">
    <source>
        <dbReference type="ARBA" id="ARBA00022801"/>
    </source>
</evidence>
<reference evidence="9 10" key="1">
    <citation type="submission" date="2020-02" db="EMBL/GenBank/DDBJ databases">
        <authorList>
            <person name="Li X.-J."/>
            <person name="Feng X.-M."/>
        </authorList>
    </citation>
    <scope>NUCLEOTIDE SEQUENCE [LARGE SCALE GENOMIC DNA]</scope>
    <source>
        <strain evidence="9 10">CGMCC 4.7225</strain>
    </source>
</reference>
<evidence type="ECO:0000256" key="6">
    <source>
        <dbReference type="ARBA" id="ARBA00022842"/>
    </source>
</evidence>
<dbReference type="Proteomes" id="UP000469185">
    <property type="component" value="Unassembled WGS sequence"/>
</dbReference>
<evidence type="ECO:0000313" key="9">
    <source>
        <dbReference type="EMBL" id="NED96031.1"/>
    </source>
</evidence>
<comment type="caution">
    <text evidence="9">The sequence shown here is derived from an EMBL/GenBank/DDBJ whole genome shotgun (WGS) entry which is preliminary data.</text>
</comment>
<sequence>MTVGTVLLDTNVFTAWLRPQSPLLRLYGRHVYGRRIAVAQQTVAEARYGAIAAGWGDKRREQLERLIRRSRPLPVDDETVWSYARLRAECRRLGHPLHQKGHLGDLWIAATAIRWDVPLVAHDAIFLGCPGVELRTELQH</sequence>
<keyword evidence="2" id="KW-1277">Toxin-antitoxin system</keyword>
<protein>
    <submittedName>
        <fullName evidence="9">Type II toxin-antitoxin system VapC family toxin</fullName>
    </submittedName>
</protein>
<keyword evidence="3" id="KW-0540">Nuclease</keyword>
<dbReference type="PANTHER" id="PTHR33653">
    <property type="entry name" value="RIBONUCLEASE VAPC2"/>
    <property type="match status" value="1"/>
</dbReference>
<proteinExistence type="inferred from homology"/>
<comment type="cofactor">
    <cofactor evidence="1">
        <name>Mg(2+)</name>
        <dbReference type="ChEBI" id="CHEBI:18420"/>
    </cofactor>
</comment>
<dbReference type="InterPro" id="IPR029060">
    <property type="entry name" value="PIN-like_dom_sf"/>
</dbReference>
<dbReference type="AlphaFoldDB" id="A0A6N9YLT4"/>
<dbReference type="SUPFAM" id="SSF88723">
    <property type="entry name" value="PIN domain-like"/>
    <property type="match status" value="1"/>
</dbReference>
<dbReference type="EMBL" id="JAAGOB010000005">
    <property type="protein sequence ID" value="NED96031.1"/>
    <property type="molecule type" value="Genomic_DNA"/>
</dbReference>
<keyword evidence="4" id="KW-0479">Metal-binding</keyword>
<dbReference type="GO" id="GO:0004518">
    <property type="term" value="F:nuclease activity"/>
    <property type="evidence" value="ECO:0007669"/>
    <property type="project" value="UniProtKB-KW"/>
</dbReference>
<evidence type="ECO:0000256" key="2">
    <source>
        <dbReference type="ARBA" id="ARBA00022649"/>
    </source>
</evidence>
<dbReference type="InterPro" id="IPR002716">
    <property type="entry name" value="PIN_dom"/>
</dbReference>
<feature type="domain" description="PIN" evidence="8">
    <location>
        <begin position="6"/>
        <end position="126"/>
    </location>
</feature>
<evidence type="ECO:0000256" key="4">
    <source>
        <dbReference type="ARBA" id="ARBA00022723"/>
    </source>
</evidence>
<keyword evidence="5" id="KW-0378">Hydrolase</keyword>
<evidence type="ECO:0000256" key="7">
    <source>
        <dbReference type="ARBA" id="ARBA00038093"/>
    </source>
</evidence>
<evidence type="ECO:0000259" key="8">
    <source>
        <dbReference type="Pfam" id="PF01850"/>
    </source>
</evidence>
<accession>A0A6N9YLT4</accession>
<name>A0A6N9YLT4_9ACTN</name>
<dbReference type="Gene3D" id="3.40.50.1010">
    <property type="entry name" value="5'-nuclease"/>
    <property type="match status" value="1"/>
</dbReference>
<gene>
    <name evidence="9" type="ORF">G1H11_11990</name>
</gene>
<keyword evidence="6" id="KW-0460">Magnesium</keyword>
<evidence type="ECO:0000313" key="10">
    <source>
        <dbReference type="Proteomes" id="UP000469185"/>
    </source>
</evidence>
<dbReference type="InterPro" id="IPR050556">
    <property type="entry name" value="Type_II_TA_system_RNase"/>
</dbReference>
<keyword evidence="10" id="KW-1185">Reference proteome</keyword>
<dbReference type="PANTHER" id="PTHR33653:SF1">
    <property type="entry name" value="RIBONUCLEASE VAPC2"/>
    <property type="match status" value="1"/>
</dbReference>